<gene>
    <name evidence="2" type="ORF">F6B93_19820</name>
</gene>
<dbReference type="Proteomes" id="UP000682202">
    <property type="component" value="Chromosome"/>
</dbReference>
<keyword evidence="1" id="KW-1133">Transmembrane helix</keyword>
<keyword evidence="1" id="KW-0472">Membrane</keyword>
<dbReference type="EMBL" id="CP046600">
    <property type="protein sequence ID" value="QUR69015.1"/>
    <property type="molecule type" value="Genomic_DNA"/>
</dbReference>
<keyword evidence="1" id="KW-0812">Transmembrane</keyword>
<evidence type="ECO:0000256" key="1">
    <source>
        <dbReference type="SAM" id="Phobius"/>
    </source>
</evidence>
<evidence type="ECO:0000313" key="3">
    <source>
        <dbReference type="Proteomes" id="UP000682202"/>
    </source>
</evidence>
<evidence type="ECO:0000313" key="2">
    <source>
        <dbReference type="EMBL" id="QUR69015.1"/>
    </source>
</evidence>
<dbReference type="RefSeq" id="WP_211696600.1">
    <property type="nucleotide sequence ID" value="NZ_CP046600.1"/>
</dbReference>
<name>A0A975K0B1_9MYCO</name>
<protein>
    <submittedName>
        <fullName evidence="2">Uncharacterized protein</fullName>
    </submittedName>
</protein>
<dbReference type="KEGG" id="mspg:F6B93_19820"/>
<feature type="transmembrane region" description="Helical" evidence="1">
    <location>
        <begin position="12"/>
        <end position="31"/>
    </location>
</feature>
<reference evidence="2" key="1">
    <citation type="submission" date="2019-12" db="EMBL/GenBank/DDBJ databases">
        <title>Mycobacterium spongiae sp. nov.</title>
        <authorList>
            <person name="Stinear T."/>
        </authorList>
    </citation>
    <scope>NUCLEOTIDE SEQUENCE</scope>
    <source>
        <strain evidence="2">FSD4b-SM</strain>
    </source>
</reference>
<keyword evidence="3" id="KW-1185">Reference proteome</keyword>
<organism evidence="2 3">
    <name type="scientific">Mycobacterium spongiae</name>
    <dbReference type="NCBI Taxonomy" id="886343"/>
    <lineage>
        <taxon>Bacteria</taxon>
        <taxon>Bacillati</taxon>
        <taxon>Actinomycetota</taxon>
        <taxon>Actinomycetes</taxon>
        <taxon>Mycobacteriales</taxon>
        <taxon>Mycobacteriaceae</taxon>
        <taxon>Mycobacterium</taxon>
    </lineage>
</organism>
<proteinExistence type="predicted"/>
<dbReference type="AlphaFoldDB" id="A0A975K0B1"/>
<accession>A0A975K0B1</accession>
<sequence length="54" mass="6084">MAYLLRRAEVGFLGLGPLVWLIYSSLVNLVCRRYRLIRDLLSTVVTASGKMLGE</sequence>